<evidence type="ECO:0000313" key="4">
    <source>
        <dbReference type="Proteomes" id="UP000198976"/>
    </source>
</evidence>
<feature type="compositionally biased region" description="Acidic residues" evidence="1">
    <location>
        <begin position="281"/>
        <end position="290"/>
    </location>
</feature>
<evidence type="ECO:0000259" key="2">
    <source>
        <dbReference type="Pfam" id="PF11268"/>
    </source>
</evidence>
<reference evidence="3 4" key="1">
    <citation type="submission" date="2016-10" db="EMBL/GenBank/DDBJ databases">
        <authorList>
            <person name="Varghese N."/>
            <person name="Submissions S."/>
        </authorList>
    </citation>
    <scope>NUCLEOTIDE SEQUENCE [LARGE SCALE GENOMIC DNA]</scope>
    <source>
        <strain evidence="3 4">DSM 9169</strain>
    </source>
</reference>
<keyword evidence="4" id="KW-1185">Reference proteome</keyword>
<feature type="domain" description="DUF3071" evidence="2">
    <location>
        <begin position="1"/>
        <end position="162"/>
    </location>
</feature>
<proteinExistence type="predicted"/>
<accession>A0ABY0V705</accession>
<evidence type="ECO:0000313" key="3">
    <source>
        <dbReference type="EMBL" id="SDT92528.1"/>
    </source>
</evidence>
<dbReference type="InterPro" id="IPR021421">
    <property type="entry name" value="DUF3071"/>
</dbReference>
<organism evidence="3 4">
    <name type="scientific">Schaalia radingae</name>
    <dbReference type="NCBI Taxonomy" id="131110"/>
    <lineage>
        <taxon>Bacteria</taxon>
        <taxon>Bacillati</taxon>
        <taxon>Actinomycetota</taxon>
        <taxon>Actinomycetes</taxon>
        <taxon>Actinomycetales</taxon>
        <taxon>Actinomycetaceae</taxon>
        <taxon>Schaalia</taxon>
    </lineage>
</organism>
<feature type="region of interest" description="Disordered" evidence="1">
    <location>
        <begin position="184"/>
        <end position="244"/>
    </location>
</feature>
<dbReference type="NCBIfam" id="NF040712">
    <property type="entry name" value="SepH"/>
    <property type="match status" value="1"/>
</dbReference>
<feature type="region of interest" description="Disordered" evidence="1">
    <location>
        <begin position="257"/>
        <end position="356"/>
    </location>
</feature>
<dbReference type="InterPro" id="IPR047682">
    <property type="entry name" value="SepH-like"/>
</dbReference>
<dbReference type="RefSeq" id="WP_092648515.1">
    <property type="nucleotide sequence ID" value="NZ_LT629792.1"/>
</dbReference>
<evidence type="ECO:0000256" key="1">
    <source>
        <dbReference type="SAM" id="MobiDB-lite"/>
    </source>
</evidence>
<feature type="compositionally biased region" description="Acidic residues" evidence="1">
    <location>
        <begin position="230"/>
        <end position="241"/>
    </location>
</feature>
<name>A0ABY0V705_9ACTO</name>
<gene>
    <name evidence="3" type="ORF">SAMN04489714_0948</name>
</gene>
<protein>
    <recommendedName>
        <fullName evidence="2">DUF3071 domain-containing protein</fullName>
    </recommendedName>
</protein>
<dbReference type="EMBL" id="LT629792">
    <property type="protein sequence ID" value="SDT92528.1"/>
    <property type="molecule type" value="Genomic_DNA"/>
</dbReference>
<dbReference type="Proteomes" id="UP000198976">
    <property type="component" value="Chromosome I"/>
</dbReference>
<sequence>MIDLELLGVGSDNESLIFTDADGERYRVAVTDELRASVRRGRPRVEPIQSRALRPRDIQALLRSGMSASEIATEYDTDIALIERFEAPIDAEKAWAIQRARESHVGGEKDSPLMGDLVVDRLAARGVDPESIIWSARREQDGPWEVFVTFIQGAAEHAAHWRMDHSESSAEAIDQEARWLTENATPSSPVSAVFTPLHPEDDSEPAPTPVNDELLDQLNAQRGKRQEIVIDGEGDDTEDPDERVQRDSLSARIYSLAHSRTHTTEPEPMETGVIDPHDDDIVTETPEEEAPSTAPGTSRDLWSSVMATPTAEQPDEPETSALPGMEDLEPKAEAPKKNTRRRSVPSWDEIVFGSKS</sequence>
<dbReference type="Pfam" id="PF11268">
    <property type="entry name" value="DUF3071"/>
    <property type="match status" value="1"/>
</dbReference>